<sequence>MANTIEKRQDYETQIIVRALKDDSFKQQLLDNPDVAKAEVEKALGQKVPDGFKVQVLQETADTAYLVLPYVPSTESMTEEQLEAVASGTLFSASGNFSIPCMFGSATFQDGINLGVGR</sequence>
<dbReference type="InterPro" id="IPR022513">
    <property type="entry name" value="TOMM_pelo"/>
</dbReference>
<dbReference type="Gene3D" id="3.90.330.10">
    <property type="entry name" value="Nitrile hydratase alpha /Thiocyanate hydrolase gamma"/>
    <property type="match status" value="1"/>
</dbReference>
<organism evidence="1 2">
    <name type="scientific">Phormidesmis priestleyi</name>
    <dbReference type="NCBI Taxonomy" id="268141"/>
    <lineage>
        <taxon>Bacteria</taxon>
        <taxon>Bacillati</taxon>
        <taxon>Cyanobacteriota</taxon>
        <taxon>Cyanophyceae</taxon>
        <taxon>Leptolyngbyales</taxon>
        <taxon>Leptolyngbyaceae</taxon>
        <taxon>Phormidesmis</taxon>
    </lineage>
</organism>
<evidence type="ECO:0000313" key="2">
    <source>
        <dbReference type="Proteomes" id="UP000249794"/>
    </source>
</evidence>
<dbReference type="SUPFAM" id="SSF56209">
    <property type="entry name" value="Nitrile hydratase alpha chain"/>
    <property type="match status" value="1"/>
</dbReference>
<accession>A0A2W4WIE7</accession>
<proteinExistence type="predicted"/>
<name>A0A2W4WIE7_9CYAN</name>
<dbReference type="NCBIfam" id="TIGR03793">
    <property type="entry name" value="leader_NHLP"/>
    <property type="match status" value="1"/>
</dbReference>
<comment type="caution">
    <text evidence="1">The sequence shown here is derived from an EMBL/GenBank/DDBJ whole genome shotgun (WGS) entry which is preliminary data.</text>
</comment>
<reference evidence="1 2" key="2">
    <citation type="submission" date="2018-06" db="EMBL/GenBank/DDBJ databases">
        <title>Metagenomic assembly of (sub)arctic Cyanobacteria and their associated microbiome from non-axenic cultures.</title>
        <authorList>
            <person name="Baurain D."/>
        </authorList>
    </citation>
    <scope>NUCLEOTIDE SEQUENCE [LARGE SCALE GENOMIC DNA]</scope>
    <source>
        <strain evidence="1">ULC027bin1</strain>
    </source>
</reference>
<dbReference type="GO" id="GO:0003824">
    <property type="term" value="F:catalytic activity"/>
    <property type="evidence" value="ECO:0007669"/>
    <property type="project" value="InterPro"/>
</dbReference>
<dbReference type="AlphaFoldDB" id="A0A2W4WIE7"/>
<dbReference type="Proteomes" id="UP000249794">
    <property type="component" value="Unassembled WGS sequence"/>
</dbReference>
<evidence type="ECO:0000313" key="1">
    <source>
        <dbReference type="EMBL" id="PZO42957.1"/>
    </source>
</evidence>
<gene>
    <name evidence="1" type="ORF">DCF15_22755</name>
</gene>
<dbReference type="InterPro" id="IPR036648">
    <property type="entry name" value="CN_Hdrase_a/SCN_Hdrase_g_sf"/>
</dbReference>
<dbReference type="GO" id="GO:0046914">
    <property type="term" value="F:transition metal ion binding"/>
    <property type="evidence" value="ECO:0007669"/>
    <property type="project" value="InterPro"/>
</dbReference>
<dbReference type="EMBL" id="QBMP01000416">
    <property type="protein sequence ID" value="PZO42957.1"/>
    <property type="molecule type" value="Genomic_DNA"/>
</dbReference>
<reference evidence="2" key="1">
    <citation type="submission" date="2018-04" db="EMBL/GenBank/DDBJ databases">
        <authorList>
            <person name="Cornet L."/>
        </authorList>
    </citation>
    <scope>NUCLEOTIDE SEQUENCE [LARGE SCALE GENOMIC DNA]</scope>
</reference>
<protein>
    <submittedName>
        <fullName evidence="1">NHLP leader peptide family natural product</fullName>
    </submittedName>
</protein>